<dbReference type="AlphaFoldDB" id="A0A178XS37"/>
<name>A0A178XS37_SINSA</name>
<evidence type="ECO:0000313" key="2">
    <source>
        <dbReference type="Proteomes" id="UP000078507"/>
    </source>
</evidence>
<dbReference type="OrthoDB" id="8030657at2"/>
<dbReference type="STRING" id="36856.ATB98_12935"/>
<dbReference type="EMBL" id="LNQB01000094">
    <property type="protein sequence ID" value="OAP38088.1"/>
    <property type="molecule type" value="Genomic_DNA"/>
</dbReference>
<protein>
    <submittedName>
        <fullName evidence="1">Transcriptional regulator</fullName>
    </submittedName>
</protein>
<reference evidence="1 2" key="1">
    <citation type="submission" date="2015-11" db="EMBL/GenBank/DDBJ databases">
        <title>Ensifer anhuiense sp. nov., an effective nitrogen fixation bacterium with Glycine soja.</title>
        <authorList>
            <person name="Yan H."/>
            <person name="Chen W."/>
        </authorList>
    </citation>
    <scope>NUCLEOTIDE SEQUENCE [LARGE SCALE GENOMIC DNA]</scope>
    <source>
        <strain evidence="1 2">LMG 7837</strain>
    </source>
</reference>
<dbReference type="SUPFAM" id="SSF52172">
    <property type="entry name" value="CheY-like"/>
    <property type="match status" value="1"/>
</dbReference>
<comment type="caution">
    <text evidence="1">The sequence shown here is derived from an EMBL/GenBank/DDBJ whole genome shotgun (WGS) entry which is preliminary data.</text>
</comment>
<dbReference type="InterPro" id="IPR011006">
    <property type="entry name" value="CheY-like_superfamily"/>
</dbReference>
<gene>
    <name evidence="1" type="ORF">ATB98_12935</name>
</gene>
<dbReference type="Proteomes" id="UP000078507">
    <property type="component" value="Unassembled WGS sequence"/>
</dbReference>
<accession>A0A178XS37</accession>
<keyword evidence="2" id="KW-1185">Reference proteome</keyword>
<proteinExistence type="predicted"/>
<sequence>MLVGRSIVVVAADQGLRRSVAFALEVEGYPTESYDTVQKAEASSREALCTILDDEMLKSELLAATQLLKDIGRRAILLVDGLSALQPRADYAILTKPFTGADLLGMINSQTEAAK</sequence>
<organism evidence="1 2">
    <name type="scientific">Sinorhizobium saheli</name>
    <dbReference type="NCBI Taxonomy" id="36856"/>
    <lineage>
        <taxon>Bacteria</taxon>
        <taxon>Pseudomonadati</taxon>
        <taxon>Pseudomonadota</taxon>
        <taxon>Alphaproteobacteria</taxon>
        <taxon>Hyphomicrobiales</taxon>
        <taxon>Rhizobiaceae</taxon>
        <taxon>Sinorhizobium/Ensifer group</taxon>
        <taxon>Sinorhizobium</taxon>
    </lineage>
</organism>
<evidence type="ECO:0000313" key="1">
    <source>
        <dbReference type="EMBL" id="OAP38088.1"/>
    </source>
</evidence>
<dbReference type="RefSeq" id="WP_066878316.1">
    <property type="nucleotide sequence ID" value="NZ_LNQB01000094.1"/>
</dbReference>